<proteinExistence type="inferred from homology"/>
<feature type="region of interest" description="Disordered" evidence="10">
    <location>
        <begin position="61"/>
        <end position="93"/>
    </location>
</feature>
<keyword evidence="8" id="KW-1133">Transmembrane helix</keyword>
<reference evidence="13" key="1">
    <citation type="journal article" date="2019" name="Int. J. Syst. Evol. Microbiol.">
        <title>The Global Catalogue of Microorganisms (GCM) 10K type strain sequencing project: providing services to taxonomists for standard genome sequencing and annotation.</title>
        <authorList>
            <consortium name="The Broad Institute Genomics Platform"/>
            <consortium name="The Broad Institute Genome Sequencing Center for Infectious Disease"/>
            <person name="Wu L."/>
            <person name="Ma J."/>
        </authorList>
    </citation>
    <scope>NUCLEOTIDE SEQUENCE [LARGE SCALE GENOMIC DNA]</scope>
    <source>
        <strain evidence="13">JCM 17304</strain>
    </source>
</reference>
<evidence type="ECO:0000256" key="7">
    <source>
        <dbReference type="ARBA" id="ARBA00022927"/>
    </source>
</evidence>
<feature type="domain" description="TonB C-terminal" evidence="11">
    <location>
        <begin position="189"/>
        <end position="286"/>
    </location>
</feature>
<feature type="compositionally biased region" description="Low complexity" evidence="10">
    <location>
        <begin position="171"/>
        <end position="181"/>
    </location>
</feature>
<feature type="region of interest" description="Disordered" evidence="10">
    <location>
        <begin position="143"/>
        <end position="187"/>
    </location>
</feature>
<keyword evidence="9" id="KW-0472">Membrane</keyword>
<comment type="caution">
    <text evidence="12">The sequence shown here is derived from an EMBL/GenBank/DDBJ whole genome shotgun (WGS) entry which is preliminary data.</text>
</comment>
<dbReference type="Proteomes" id="UP001500392">
    <property type="component" value="Unassembled WGS sequence"/>
</dbReference>
<protein>
    <recommendedName>
        <fullName evidence="11">TonB C-terminal domain-containing protein</fullName>
    </recommendedName>
</protein>
<keyword evidence="4" id="KW-1003">Cell membrane</keyword>
<dbReference type="InterPro" id="IPR037682">
    <property type="entry name" value="TonB_C"/>
</dbReference>
<evidence type="ECO:0000256" key="4">
    <source>
        <dbReference type="ARBA" id="ARBA00022475"/>
    </source>
</evidence>
<keyword evidence="13" id="KW-1185">Reference proteome</keyword>
<evidence type="ECO:0000256" key="10">
    <source>
        <dbReference type="SAM" id="MobiDB-lite"/>
    </source>
</evidence>
<evidence type="ECO:0000313" key="13">
    <source>
        <dbReference type="Proteomes" id="UP001500392"/>
    </source>
</evidence>
<dbReference type="EMBL" id="BAABDM010000006">
    <property type="protein sequence ID" value="GAA4101491.1"/>
    <property type="molecule type" value="Genomic_DNA"/>
</dbReference>
<dbReference type="InterPro" id="IPR006260">
    <property type="entry name" value="TonB/TolA_C"/>
</dbReference>
<evidence type="ECO:0000256" key="6">
    <source>
        <dbReference type="ARBA" id="ARBA00022692"/>
    </source>
</evidence>
<comment type="similarity">
    <text evidence="2">Belongs to the TonB family.</text>
</comment>
<evidence type="ECO:0000256" key="1">
    <source>
        <dbReference type="ARBA" id="ARBA00004383"/>
    </source>
</evidence>
<dbReference type="Pfam" id="PF03544">
    <property type="entry name" value="TonB_C"/>
    <property type="match status" value="1"/>
</dbReference>
<accession>A0ABP7X0U3</accession>
<comment type="subcellular location">
    <subcellularLocation>
        <location evidence="1">Cell inner membrane</location>
        <topology evidence="1">Single-pass membrane protein</topology>
        <orientation evidence="1">Periplasmic side</orientation>
    </subcellularLocation>
</comment>
<dbReference type="SUPFAM" id="SSF74653">
    <property type="entry name" value="TolA/TonB C-terminal domain"/>
    <property type="match status" value="1"/>
</dbReference>
<sequence length="287" mass="30580">MRQLPWLIAFTFAISVHASLFYVAELGQEPAPQIGAYAEGQDGLEIGLGMSGSYADIAKRTAPTEPAAPQPEPKSIVKPVVKPKPSKTAKPVETPKLIPNVMPAATPMVSATALAPPPQIAEAPKHGYQAAVERTTQSHYDMVSAESTQNSDAPDTLVKPDTARSEAMVRASGSGAQRSAGGKAGDSKHYFSQLSAWLGQHKTYPPELKKRKAQGIVTVKFGIRRSGEIFATSVKSSSGHKALDDAALQMLADASPLPPLPASIKKDQIHLVIPIEYSLITNDFHED</sequence>
<evidence type="ECO:0000256" key="8">
    <source>
        <dbReference type="ARBA" id="ARBA00022989"/>
    </source>
</evidence>
<dbReference type="NCBIfam" id="TIGR01352">
    <property type="entry name" value="tonB_Cterm"/>
    <property type="match status" value="1"/>
</dbReference>
<evidence type="ECO:0000259" key="11">
    <source>
        <dbReference type="PROSITE" id="PS52015"/>
    </source>
</evidence>
<name>A0ABP7X0U3_9GAMM</name>
<dbReference type="RefSeq" id="WP_344937334.1">
    <property type="nucleotide sequence ID" value="NZ_BAABDM010000006.1"/>
</dbReference>
<evidence type="ECO:0000256" key="3">
    <source>
        <dbReference type="ARBA" id="ARBA00022448"/>
    </source>
</evidence>
<gene>
    <name evidence="12" type="ORF">GCM10022414_28860</name>
</gene>
<feature type="compositionally biased region" description="Polar residues" evidence="10">
    <location>
        <begin position="143"/>
        <end position="153"/>
    </location>
</feature>
<keyword evidence="5" id="KW-0997">Cell inner membrane</keyword>
<keyword evidence="3" id="KW-0813">Transport</keyword>
<dbReference type="PANTHER" id="PTHR33446">
    <property type="entry name" value="PROTEIN TONB-RELATED"/>
    <property type="match status" value="1"/>
</dbReference>
<dbReference type="PROSITE" id="PS52015">
    <property type="entry name" value="TONB_CTD"/>
    <property type="match status" value="1"/>
</dbReference>
<evidence type="ECO:0000256" key="2">
    <source>
        <dbReference type="ARBA" id="ARBA00006555"/>
    </source>
</evidence>
<dbReference type="InterPro" id="IPR051045">
    <property type="entry name" value="TonB-dependent_transducer"/>
</dbReference>
<evidence type="ECO:0000313" key="12">
    <source>
        <dbReference type="EMBL" id="GAA4101491.1"/>
    </source>
</evidence>
<organism evidence="12 13">
    <name type="scientific">Zhongshania borealis</name>
    <dbReference type="NCBI Taxonomy" id="889488"/>
    <lineage>
        <taxon>Bacteria</taxon>
        <taxon>Pseudomonadati</taxon>
        <taxon>Pseudomonadota</taxon>
        <taxon>Gammaproteobacteria</taxon>
        <taxon>Cellvibrionales</taxon>
        <taxon>Spongiibacteraceae</taxon>
        <taxon>Zhongshania</taxon>
    </lineage>
</organism>
<keyword evidence="6" id="KW-0812">Transmembrane</keyword>
<keyword evidence="7" id="KW-0653">Protein transport</keyword>
<dbReference type="Gene3D" id="3.30.1150.10">
    <property type="match status" value="1"/>
</dbReference>
<evidence type="ECO:0000256" key="9">
    <source>
        <dbReference type="ARBA" id="ARBA00023136"/>
    </source>
</evidence>
<evidence type="ECO:0000256" key="5">
    <source>
        <dbReference type="ARBA" id="ARBA00022519"/>
    </source>
</evidence>